<name>A0A1Y2CBL8_9FUNG</name>
<feature type="region of interest" description="Disordered" evidence="1">
    <location>
        <begin position="87"/>
        <end position="111"/>
    </location>
</feature>
<reference evidence="2 3" key="1">
    <citation type="submission" date="2016-07" db="EMBL/GenBank/DDBJ databases">
        <title>Pervasive Adenine N6-methylation of Active Genes in Fungi.</title>
        <authorList>
            <consortium name="DOE Joint Genome Institute"/>
            <person name="Mondo S.J."/>
            <person name="Dannebaum R.O."/>
            <person name="Kuo R.C."/>
            <person name="Labutti K."/>
            <person name="Haridas S."/>
            <person name="Kuo A."/>
            <person name="Salamov A."/>
            <person name="Ahrendt S.R."/>
            <person name="Lipzen A."/>
            <person name="Sullivan W."/>
            <person name="Andreopoulos W.B."/>
            <person name="Clum A."/>
            <person name="Lindquist E."/>
            <person name="Daum C."/>
            <person name="Ramamoorthy G.K."/>
            <person name="Gryganskyi A."/>
            <person name="Culley D."/>
            <person name="Magnuson J.K."/>
            <person name="James T.Y."/>
            <person name="O'Malley M.A."/>
            <person name="Stajich J.E."/>
            <person name="Spatafora J.W."/>
            <person name="Visel A."/>
            <person name="Grigoriev I.V."/>
        </authorList>
    </citation>
    <scope>NUCLEOTIDE SEQUENCE [LARGE SCALE GENOMIC DNA]</scope>
    <source>
        <strain evidence="2 3">JEL800</strain>
    </source>
</reference>
<gene>
    <name evidence="2" type="ORF">BCR33DRAFT_717383</name>
</gene>
<feature type="region of interest" description="Disordered" evidence="1">
    <location>
        <begin position="46"/>
        <end position="70"/>
    </location>
</feature>
<evidence type="ECO:0000256" key="1">
    <source>
        <dbReference type="SAM" id="MobiDB-lite"/>
    </source>
</evidence>
<dbReference type="Proteomes" id="UP000193642">
    <property type="component" value="Unassembled WGS sequence"/>
</dbReference>
<feature type="region of interest" description="Disordered" evidence="1">
    <location>
        <begin position="1"/>
        <end position="33"/>
    </location>
</feature>
<comment type="caution">
    <text evidence="2">The sequence shown here is derived from an EMBL/GenBank/DDBJ whole genome shotgun (WGS) entry which is preliminary data.</text>
</comment>
<sequence>MQKQDLLCSTSSSKQSLSPLNSMESSQETLHDSTEKLDVLPNFAYERTPTPIPDKFNSPRRLPKSSLQAIQSTSSSLRSLADIKSNSNINRLGSGLNRGGSFKKKQPIMSDSESMEVLAHEMEILKIARDRIQPRPDTANSSSSKLGRDLSEDRAVLDAYTKKSQRRSGIAGGN</sequence>
<evidence type="ECO:0000313" key="2">
    <source>
        <dbReference type="EMBL" id="ORY43725.1"/>
    </source>
</evidence>
<feature type="compositionally biased region" description="Low complexity" evidence="1">
    <location>
        <begin position="1"/>
        <end position="22"/>
    </location>
</feature>
<protein>
    <submittedName>
        <fullName evidence="2">Uncharacterized protein</fullName>
    </submittedName>
</protein>
<evidence type="ECO:0000313" key="3">
    <source>
        <dbReference type="Proteomes" id="UP000193642"/>
    </source>
</evidence>
<proteinExistence type="predicted"/>
<dbReference type="OrthoDB" id="2160335at2759"/>
<feature type="compositionally biased region" description="Basic and acidic residues" evidence="1">
    <location>
        <begin position="146"/>
        <end position="156"/>
    </location>
</feature>
<dbReference type="EMBL" id="MCGO01000024">
    <property type="protein sequence ID" value="ORY43725.1"/>
    <property type="molecule type" value="Genomic_DNA"/>
</dbReference>
<organism evidence="2 3">
    <name type="scientific">Rhizoclosmatium globosum</name>
    <dbReference type="NCBI Taxonomy" id="329046"/>
    <lineage>
        <taxon>Eukaryota</taxon>
        <taxon>Fungi</taxon>
        <taxon>Fungi incertae sedis</taxon>
        <taxon>Chytridiomycota</taxon>
        <taxon>Chytridiomycota incertae sedis</taxon>
        <taxon>Chytridiomycetes</taxon>
        <taxon>Chytridiales</taxon>
        <taxon>Chytriomycetaceae</taxon>
        <taxon>Rhizoclosmatium</taxon>
    </lineage>
</organism>
<accession>A0A1Y2CBL8</accession>
<dbReference type="AlphaFoldDB" id="A0A1Y2CBL8"/>
<feature type="region of interest" description="Disordered" evidence="1">
    <location>
        <begin position="128"/>
        <end position="174"/>
    </location>
</feature>
<keyword evidence="3" id="KW-1185">Reference proteome</keyword>